<comment type="similarity">
    <text evidence="2">Belongs to the peptide transporter carbon starvation (CstA) (TC 2.A.114) family.</text>
</comment>
<feature type="domain" description="CstA N-terminal" evidence="8">
    <location>
        <begin position="312"/>
        <end position="427"/>
    </location>
</feature>
<reference evidence="9 10" key="1">
    <citation type="submission" date="2016-08" db="EMBL/GenBank/DDBJ databases">
        <title>A novel genetic cassette of butanologenic Thermoanaerobacterium thermosaccharolyticum that directly convert cellulose to butanol.</title>
        <authorList>
            <person name="Li T."/>
            <person name="He J."/>
        </authorList>
    </citation>
    <scope>NUCLEOTIDE SEQUENCE [LARGE SCALE GENOMIC DNA]</scope>
    <source>
        <strain evidence="9 10">TG57</strain>
    </source>
</reference>
<evidence type="ECO:0000313" key="9">
    <source>
        <dbReference type="EMBL" id="AST58456.1"/>
    </source>
</evidence>
<proteinExistence type="inferred from homology"/>
<feature type="transmembrane region" description="Helical" evidence="7">
    <location>
        <begin position="412"/>
        <end position="431"/>
    </location>
</feature>
<keyword evidence="5 7" id="KW-1133">Transmembrane helix</keyword>
<feature type="transmembrane region" description="Helical" evidence="7">
    <location>
        <begin position="443"/>
        <end position="465"/>
    </location>
</feature>
<feature type="transmembrane region" description="Helical" evidence="7">
    <location>
        <begin position="312"/>
        <end position="333"/>
    </location>
</feature>
<sequence length="477" mass="51952">MITFISSLILLFLGYAFYGKLVEKIFGINEGRKTPAYTKQDGVDYVPMDWKINSLVQLLNIAGLGPIYGAISGALWGPSAFLWIVFGGILGGAVHDYLAGMISIRTGGANVPAMVGKFLGNGMKQFTNIFSVILLILVGATFTAGPAGLLSAITHLSLQFWVIVIIIYYFLATLLPIDKIIGKIYPYFGALLIIMAMTVGIAMILGVGGHHMAELTLKNLNPNGLPRWPLLFVTIACGAVSGFHATQSPLVARCTKNEKEGRKIFYGMMILESVIALIWAAAAIYFYDGTAGLGKVLATPAGPSGVVKDVTLGLLGPIGGTLAIIGVIVLPITSGDTSFRGARLTIAEYLKWDQKNIGKRYAISIPIILIGYILTQIDFSIVWRYFAWANQTLAMIMLWTGAAYLSKENRFHWIATVPATFMTAVSFTYILMAPEGFRLPQQISYPVGIVITLTILLIFLIRIVYRKTEMNLAEKEI</sequence>
<comment type="subcellular location">
    <subcellularLocation>
        <location evidence="1">Cell membrane</location>
        <topology evidence="1">Multi-pass membrane protein</topology>
    </subcellularLocation>
</comment>
<dbReference type="AlphaFoldDB" id="A0A223I138"/>
<feature type="transmembrane region" description="Helical" evidence="7">
    <location>
        <begin position="264"/>
        <end position="287"/>
    </location>
</feature>
<keyword evidence="4 7" id="KW-0812">Transmembrane</keyword>
<feature type="domain" description="CstA N-terminal" evidence="8">
    <location>
        <begin position="151"/>
        <end position="285"/>
    </location>
</feature>
<evidence type="ECO:0000256" key="7">
    <source>
        <dbReference type="SAM" id="Phobius"/>
    </source>
</evidence>
<dbReference type="PANTHER" id="PTHR30252:SF4">
    <property type="entry name" value="CARBON STARVATION"/>
    <property type="match status" value="1"/>
</dbReference>
<name>A0A223I138_THETR</name>
<gene>
    <name evidence="9" type="ORF">Thert_02602</name>
</gene>
<dbReference type="InterPro" id="IPR003706">
    <property type="entry name" value="CstA_N"/>
</dbReference>
<feature type="transmembrane region" description="Helical" evidence="7">
    <location>
        <begin position="80"/>
        <end position="98"/>
    </location>
</feature>
<feature type="transmembrane region" description="Helical" evidence="7">
    <location>
        <begin position="184"/>
        <end position="208"/>
    </location>
</feature>
<evidence type="ECO:0000259" key="8">
    <source>
        <dbReference type="Pfam" id="PF02554"/>
    </source>
</evidence>
<dbReference type="PANTHER" id="PTHR30252">
    <property type="entry name" value="INNER MEMBRANE PEPTIDE TRANSPORTER"/>
    <property type="match status" value="1"/>
</dbReference>
<dbReference type="InterPro" id="IPR051605">
    <property type="entry name" value="CstA"/>
</dbReference>
<evidence type="ECO:0000256" key="2">
    <source>
        <dbReference type="ARBA" id="ARBA00007755"/>
    </source>
</evidence>
<feature type="transmembrane region" description="Helical" evidence="7">
    <location>
        <begin position="385"/>
        <end position="405"/>
    </location>
</feature>
<evidence type="ECO:0000256" key="1">
    <source>
        <dbReference type="ARBA" id="ARBA00004651"/>
    </source>
</evidence>
<accession>A0A223I138</accession>
<evidence type="ECO:0000313" key="10">
    <source>
        <dbReference type="Proteomes" id="UP000214975"/>
    </source>
</evidence>
<dbReference type="RefSeq" id="WP_094397747.1">
    <property type="nucleotide sequence ID" value="NZ_CP016893.1"/>
</dbReference>
<keyword evidence="3" id="KW-1003">Cell membrane</keyword>
<feature type="transmembrane region" description="Helical" evidence="7">
    <location>
        <begin position="228"/>
        <end position="252"/>
    </location>
</feature>
<keyword evidence="6 7" id="KW-0472">Membrane</keyword>
<evidence type="ECO:0000256" key="3">
    <source>
        <dbReference type="ARBA" id="ARBA00022475"/>
    </source>
</evidence>
<evidence type="ECO:0000256" key="4">
    <source>
        <dbReference type="ARBA" id="ARBA00022692"/>
    </source>
</evidence>
<dbReference type="EMBL" id="CP016893">
    <property type="protein sequence ID" value="AST58456.1"/>
    <property type="molecule type" value="Genomic_DNA"/>
</dbReference>
<evidence type="ECO:0000256" key="6">
    <source>
        <dbReference type="ARBA" id="ARBA00023136"/>
    </source>
</evidence>
<evidence type="ECO:0000256" key="5">
    <source>
        <dbReference type="ARBA" id="ARBA00022989"/>
    </source>
</evidence>
<dbReference type="Proteomes" id="UP000214975">
    <property type="component" value="Chromosome"/>
</dbReference>
<dbReference type="GO" id="GO:0009267">
    <property type="term" value="P:cellular response to starvation"/>
    <property type="evidence" value="ECO:0007669"/>
    <property type="project" value="InterPro"/>
</dbReference>
<feature type="transmembrane region" description="Helical" evidence="7">
    <location>
        <begin position="158"/>
        <end position="177"/>
    </location>
</feature>
<protein>
    <submittedName>
        <fullName evidence="9">Carbon starvation protein</fullName>
    </submittedName>
</protein>
<feature type="transmembrane region" description="Helical" evidence="7">
    <location>
        <begin position="129"/>
        <end position="152"/>
    </location>
</feature>
<dbReference type="GO" id="GO:0005886">
    <property type="term" value="C:plasma membrane"/>
    <property type="evidence" value="ECO:0007669"/>
    <property type="project" value="UniProtKB-SubCell"/>
</dbReference>
<organism evidence="9 10">
    <name type="scientific">Thermoanaerobacterium thermosaccharolyticum</name>
    <name type="common">Clostridium thermosaccharolyticum</name>
    <dbReference type="NCBI Taxonomy" id="1517"/>
    <lineage>
        <taxon>Bacteria</taxon>
        <taxon>Bacillati</taxon>
        <taxon>Bacillota</taxon>
        <taxon>Clostridia</taxon>
        <taxon>Thermoanaerobacterales</taxon>
        <taxon>Thermoanaerobacteraceae</taxon>
        <taxon>Thermoanaerobacterium</taxon>
    </lineage>
</organism>
<feature type="transmembrane region" description="Helical" evidence="7">
    <location>
        <begin position="361"/>
        <end position="379"/>
    </location>
</feature>
<dbReference type="Pfam" id="PF02554">
    <property type="entry name" value="CstA"/>
    <property type="match status" value="3"/>
</dbReference>
<feature type="domain" description="CstA N-terminal" evidence="8">
    <location>
        <begin position="4"/>
        <end position="143"/>
    </location>
</feature>